<dbReference type="InterPro" id="IPR027417">
    <property type="entry name" value="P-loop_NTPase"/>
</dbReference>
<name>A0AAD8Y449_9STRA</name>
<evidence type="ECO:0000313" key="3">
    <source>
        <dbReference type="Proteomes" id="UP001224775"/>
    </source>
</evidence>
<dbReference type="PANTHER" id="PTHR43642">
    <property type="entry name" value="HYBRID SIGNAL TRANSDUCTION HISTIDINE KINASE G"/>
    <property type="match status" value="1"/>
</dbReference>
<organism evidence="2 3">
    <name type="scientific">Skeletonema marinoi</name>
    <dbReference type="NCBI Taxonomy" id="267567"/>
    <lineage>
        <taxon>Eukaryota</taxon>
        <taxon>Sar</taxon>
        <taxon>Stramenopiles</taxon>
        <taxon>Ochrophyta</taxon>
        <taxon>Bacillariophyta</taxon>
        <taxon>Coscinodiscophyceae</taxon>
        <taxon>Thalassiosirophycidae</taxon>
        <taxon>Thalassiosirales</taxon>
        <taxon>Skeletonemataceae</taxon>
        <taxon>Skeletonema</taxon>
        <taxon>Skeletonema marinoi-dohrnii complex</taxon>
    </lineage>
</organism>
<sequence length="1132" mass="125818">MNSNTRGTTFSTLVGVGILPTSICRLLSDFLQCEPSIGSEDRLHTCQISFQDAIEDLEHMCAYPQIYLYDPGMDFYSKHLLFGQRLYGRKAELTQLLGITTRLEGGLISSGAECVLVSGGAGSGKSHFVNNVSTFLSNIGWIVSTASCGRDMGHRSSETVLSLLDTLIVNIVAAYNSEGKSAIDALLDVLDSTTLLSLSTYLPSLRIVSGNTDRSTPPNNRPEVSQLQLTFLLPRLLNAILSLNRKVVLFLDNFEHVDSSALALLSELLTSVGRLPSSRSNFLFIGCYRDGISEQHPLTILAAELRRHQDISLTEMRLKRLSIDDVTDIIMTELRLPRRLVLELANIVHKKTSGHALFVVQLLNSLVRDSVLAYSPMKRRFDWDSAKVRSLKTADSVASLIVSNLNSLTPGELPSLRALSCFGIQVKMSVLALLKDVCPFGGVEPYLKSLAEGGVVEMKDSLVVFTHDLIQQGVYNNIPTEERRRLHLNIGVCLGMKVSLDQHSMVGQLQEMDFSSLSVEASRNVESQEINAIIGIAANQVNRVDPSSMERSQRIRFAGWNMVAASQFAKRFNFGASAHYFKKGIDLLYDSLWCNETFDLCRALHEGAASALLFLGDISDARQYANVIIDNLPFADSLAAQYMVLRSWERMGKYEEQTNSGLAVLRGLNFDIPLELSPSFIMDAMAHTSNIASKYSIEQIAKLRSGKVDTRKKNILLSLDSITVGAYRSSSPFLPLITCAVVNYSLQNGVYEESALSFACLGYFKIALAGDYKEARYWANATSLILNTSGTNSILNRANIVLHSFVQHFFVSTQETIFSLLNINKTAAAMGDVESAIYSMLFSLRFSFYAGENLALLLNSFCELLRTMKRYKEVAKVALIDVVMIETLIGTKSNAFDVFEGTIPTEDFILADAKATQNIVSIELIHTRRFFTAFWFGDYQKANELYDVVISLPSHKLPKLWSITSQYYRGIIAFHLYREGEGEEWFDEGKKMLQKFEHLAKLSSTNSFQSKFLLLQAESYASSCEIINAKMVFEASIKSARDHGYINDQGLAFECYGKFLASIVDNNAALNCFKSAHVCYSQWGGACACGARLEQEQTEHVQRRVISILCFISYFQQTCQELVSKIPPKAGN</sequence>
<dbReference type="InterPro" id="IPR041664">
    <property type="entry name" value="AAA_16"/>
</dbReference>
<evidence type="ECO:0000259" key="1">
    <source>
        <dbReference type="Pfam" id="PF13191"/>
    </source>
</evidence>
<reference evidence="2" key="1">
    <citation type="submission" date="2023-06" db="EMBL/GenBank/DDBJ databases">
        <title>Survivors Of The Sea: Transcriptome response of Skeletonema marinoi to long-term dormancy.</title>
        <authorList>
            <person name="Pinder M.I.M."/>
            <person name="Kourtchenko O."/>
            <person name="Robertson E.K."/>
            <person name="Larsson T."/>
            <person name="Maumus F."/>
            <person name="Osuna-Cruz C.M."/>
            <person name="Vancaester E."/>
            <person name="Stenow R."/>
            <person name="Vandepoele K."/>
            <person name="Ploug H."/>
            <person name="Bruchert V."/>
            <person name="Godhe A."/>
            <person name="Topel M."/>
        </authorList>
    </citation>
    <scope>NUCLEOTIDE SEQUENCE</scope>
    <source>
        <strain evidence="2">R05AC</strain>
    </source>
</reference>
<feature type="domain" description="Orc1-like AAA ATPase" evidence="1">
    <location>
        <begin position="85"/>
        <end position="274"/>
    </location>
</feature>
<accession>A0AAD8Y449</accession>
<dbReference type="PANTHER" id="PTHR43642:SF1">
    <property type="entry name" value="HYBRID SIGNAL TRANSDUCTION HISTIDINE KINASE G"/>
    <property type="match status" value="1"/>
</dbReference>
<dbReference type="Gene3D" id="3.40.50.300">
    <property type="entry name" value="P-loop containing nucleotide triphosphate hydrolases"/>
    <property type="match status" value="1"/>
</dbReference>
<comment type="caution">
    <text evidence="2">The sequence shown here is derived from an EMBL/GenBank/DDBJ whole genome shotgun (WGS) entry which is preliminary data.</text>
</comment>
<proteinExistence type="predicted"/>
<evidence type="ECO:0000313" key="2">
    <source>
        <dbReference type="EMBL" id="KAK1738466.1"/>
    </source>
</evidence>
<dbReference type="EMBL" id="JATAAI010000021">
    <property type="protein sequence ID" value="KAK1738466.1"/>
    <property type="molecule type" value="Genomic_DNA"/>
</dbReference>
<dbReference type="Proteomes" id="UP001224775">
    <property type="component" value="Unassembled WGS sequence"/>
</dbReference>
<keyword evidence="3" id="KW-1185">Reference proteome</keyword>
<dbReference type="Pfam" id="PF13191">
    <property type="entry name" value="AAA_16"/>
    <property type="match status" value="1"/>
</dbReference>
<gene>
    <name evidence="2" type="ORF">QTG54_011135</name>
</gene>
<dbReference type="SUPFAM" id="SSF52540">
    <property type="entry name" value="P-loop containing nucleoside triphosphate hydrolases"/>
    <property type="match status" value="1"/>
</dbReference>
<dbReference type="InterPro" id="IPR053159">
    <property type="entry name" value="Hybrid_Histidine_Kinase"/>
</dbReference>
<protein>
    <submittedName>
        <fullName evidence="2">AAA ATPase</fullName>
    </submittedName>
</protein>
<dbReference type="AlphaFoldDB" id="A0AAD8Y449"/>